<accession>A0ACB8C6T6</accession>
<protein>
    <submittedName>
        <fullName evidence="1">Uncharacterized protein</fullName>
    </submittedName>
</protein>
<reference evidence="1" key="1">
    <citation type="submission" date="2020-05" db="EMBL/GenBank/DDBJ databases">
        <title>Large-scale comparative analyses of tick genomes elucidate their genetic diversity and vector capacities.</title>
        <authorList>
            <person name="Jia N."/>
            <person name="Wang J."/>
            <person name="Shi W."/>
            <person name="Du L."/>
            <person name="Sun Y."/>
            <person name="Zhan W."/>
            <person name="Jiang J."/>
            <person name="Wang Q."/>
            <person name="Zhang B."/>
            <person name="Ji P."/>
            <person name="Sakyi L.B."/>
            <person name="Cui X."/>
            <person name="Yuan T."/>
            <person name="Jiang B."/>
            <person name="Yang W."/>
            <person name="Lam T.T.-Y."/>
            <person name="Chang Q."/>
            <person name="Ding S."/>
            <person name="Wang X."/>
            <person name="Zhu J."/>
            <person name="Ruan X."/>
            <person name="Zhao L."/>
            <person name="Wei J."/>
            <person name="Que T."/>
            <person name="Du C."/>
            <person name="Cheng J."/>
            <person name="Dai P."/>
            <person name="Han X."/>
            <person name="Huang E."/>
            <person name="Gao Y."/>
            <person name="Liu J."/>
            <person name="Shao H."/>
            <person name="Ye R."/>
            <person name="Li L."/>
            <person name="Wei W."/>
            <person name="Wang X."/>
            <person name="Wang C."/>
            <person name="Yang T."/>
            <person name="Huo Q."/>
            <person name="Li W."/>
            <person name="Guo W."/>
            <person name="Chen H."/>
            <person name="Zhou L."/>
            <person name="Ni X."/>
            <person name="Tian J."/>
            <person name="Zhou Y."/>
            <person name="Sheng Y."/>
            <person name="Liu T."/>
            <person name="Pan Y."/>
            <person name="Xia L."/>
            <person name="Li J."/>
            <person name="Zhao F."/>
            <person name="Cao W."/>
        </authorList>
    </citation>
    <scope>NUCLEOTIDE SEQUENCE</scope>
    <source>
        <strain evidence="1">Dsil-2018</strain>
    </source>
</reference>
<organism evidence="1 2">
    <name type="scientific">Dermacentor silvarum</name>
    <name type="common">Tick</name>
    <dbReference type="NCBI Taxonomy" id="543639"/>
    <lineage>
        <taxon>Eukaryota</taxon>
        <taxon>Metazoa</taxon>
        <taxon>Ecdysozoa</taxon>
        <taxon>Arthropoda</taxon>
        <taxon>Chelicerata</taxon>
        <taxon>Arachnida</taxon>
        <taxon>Acari</taxon>
        <taxon>Parasitiformes</taxon>
        <taxon>Ixodida</taxon>
        <taxon>Ixodoidea</taxon>
        <taxon>Ixodidae</taxon>
        <taxon>Rhipicephalinae</taxon>
        <taxon>Dermacentor</taxon>
    </lineage>
</organism>
<dbReference type="Proteomes" id="UP000821865">
    <property type="component" value="Chromosome 8"/>
</dbReference>
<proteinExistence type="predicted"/>
<evidence type="ECO:0000313" key="1">
    <source>
        <dbReference type="EMBL" id="KAH7936607.1"/>
    </source>
</evidence>
<dbReference type="EMBL" id="CM023477">
    <property type="protein sequence ID" value="KAH7936607.1"/>
    <property type="molecule type" value="Genomic_DNA"/>
</dbReference>
<sequence length="274" mass="28598">MFKASLFVLCAIATRASCAGDFGDETRDRPSRVRANNLDPPAPYSFVYGSSDKGGSHGRQETRDEHGTVRGSYRIALADGRMRVVKYVADKDGFRAGISTNEQGTESSSSSGVVVHSQALSGPDAARAAHRSMSRAEASRHSAPRRAAAASSNSAQTFVAAPPAVVAAPVEVPQPYSFGYVSNDIEGSHGHEETGDGSGRVSGRYSLSLGDGRTRVVTYVADEFGYRADVVTNEPGTESRPAADTTFTSSALSGPDAAAAYESTRLGGVVVGRA</sequence>
<name>A0ACB8C6T6_DERSI</name>
<evidence type="ECO:0000313" key="2">
    <source>
        <dbReference type="Proteomes" id="UP000821865"/>
    </source>
</evidence>
<comment type="caution">
    <text evidence="1">The sequence shown here is derived from an EMBL/GenBank/DDBJ whole genome shotgun (WGS) entry which is preliminary data.</text>
</comment>
<keyword evidence="2" id="KW-1185">Reference proteome</keyword>
<gene>
    <name evidence="1" type="ORF">HPB49_001642</name>
</gene>